<dbReference type="Gene3D" id="1.10.1740.10">
    <property type="match status" value="1"/>
</dbReference>
<evidence type="ECO:0000259" key="5">
    <source>
        <dbReference type="Pfam" id="PF04542"/>
    </source>
</evidence>
<proteinExistence type="inferred from homology"/>
<dbReference type="CDD" id="cd06171">
    <property type="entry name" value="Sigma70_r4"/>
    <property type="match status" value="1"/>
</dbReference>
<keyword evidence="3" id="KW-0731">Sigma factor</keyword>
<dbReference type="AlphaFoldDB" id="A0A212QQY5"/>
<dbReference type="InterPro" id="IPR013324">
    <property type="entry name" value="RNA_pol_sigma_r3/r4-like"/>
</dbReference>
<comment type="similarity">
    <text evidence="1">Belongs to the sigma-70 factor family. ECF subfamily.</text>
</comment>
<feature type="domain" description="RNA polymerase sigma factor 70 region 4 type 2" evidence="6">
    <location>
        <begin position="115"/>
        <end position="167"/>
    </location>
</feature>
<dbReference type="EMBL" id="FYEK01000020">
    <property type="protein sequence ID" value="SNB61947.1"/>
    <property type="molecule type" value="Genomic_DNA"/>
</dbReference>
<dbReference type="Gene3D" id="1.10.10.10">
    <property type="entry name" value="Winged helix-like DNA-binding domain superfamily/Winged helix DNA-binding domain"/>
    <property type="match status" value="1"/>
</dbReference>
<evidence type="ECO:0000259" key="6">
    <source>
        <dbReference type="Pfam" id="PF08281"/>
    </source>
</evidence>
<dbReference type="Pfam" id="PF08281">
    <property type="entry name" value="Sigma70_r4_2"/>
    <property type="match status" value="1"/>
</dbReference>
<dbReference type="InterPro" id="IPR013325">
    <property type="entry name" value="RNA_pol_sigma_r2"/>
</dbReference>
<dbReference type="Proteomes" id="UP000197025">
    <property type="component" value="Unassembled WGS sequence"/>
</dbReference>
<sequence length="181" mass="20958">MTDEQVLLARARSLDPEAMAELHERYYRMLYFYVLGRVGERMAAEDLTAEVFTRLLEAFHRGRGPERHLAAWLFRTADHLVADHHRARYRRPEVALEEAWAAAREEERSDVVVQERVREALEHLTPDQRAVILMRFWMDLPLAQIARELGKSVGAVKLLQHRALAALAKQLQDLRSDHGAT</sequence>
<evidence type="ECO:0000313" key="7">
    <source>
        <dbReference type="EMBL" id="SNB61947.1"/>
    </source>
</evidence>
<protein>
    <submittedName>
        <fullName evidence="7">RNA polymerase sigma-70 factor, ECF subfamily</fullName>
    </submittedName>
</protein>
<dbReference type="InterPro" id="IPR014284">
    <property type="entry name" value="RNA_pol_sigma-70_dom"/>
</dbReference>
<keyword evidence="4" id="KW-0804">Transcription</keyword>
<dbReference type="PANTHER" id="PTHR43133">
    <property type="entry name" value="RNA POLYMERASE ECF-TYPE SIGMA FACTO"/>
    <property type="match status" value="1"/>
</dbReference>
<gene>
    <name evidence="7" type="ORF">SAMN02746019_00027920</name>
</gene>
<evidence type="ECO:0000256" key="1">
    <source>
        <dbReference type="ARBA" id="ARBA00010641"/>
    </source>
</evidence>
<reference evidence="8" key="1">
    <citation type="submission" date="2017-06" db="EMBL/GenBank/DDBJ databases">
        <authorList>
            <person name="Varghese N."/>
            <person name="Submissions S."/>
        </authorList>
    </citation>
    <scope>NUCLEOTIDE SEQUENCE [LARGE SCALE GENOMIC DNA]</scope>
    <source>
        <strain evidence="8">JAD2</strain>
    </source>
</reference>
<dbReference type="InterPro" id="IPR007627">
    <property type="entry name" value="RNA_pol_sigma70_r2"/>
</dbReference>
<dbReference type="GO" id="GO:0003677">
    <property type="term" value="F:DNA binding"/>
    <property type="evidence" value="ECO:0007669"/>
    <property type="project" value="InterPro"/>
</dbReference>
<dbReference type="FunCoup" id="A0A212QQY5">
    <property type="interactions" value="9"/>
</dbReference>
<dbReference type="InterPro" id="IPR039425">
    <property type="entry name" value="RNA_pol_sigma-70-like"/>
</dbReference>
<dbReference type="GO" id="GO:0016987">
    <property type="term" value="F:sigma factor activity"/>
    <property type="evidence" value="ECO:0007669"/>
    <property type="project" value="UniProtKB-KW"/>
</dbReference>
<feature type="domain" description="RNA polymerase sigma-70 region 2" evidence="5">
    <location>
        <begin position="22"/>
        <end position="90"/>
    </location>
</feature>
<dbReference type="GO" id="GO:0006352">
    <property type="term" value="P:DNA-templated transcription initiation"/>
    <property type="evidence" value="ECO:0007669"/>
    <property type="project" value="InterPro"/>
</dbReference>
<evidence type="ECO:0000313" key="8">
    <source>
        <dbReference type="Proteomes" id="UP000197025"/>
    </source>
</evidence>
<dbReference type="SUPFAM" id="SSF88946">
    <property type="entry name" value="Sigma2 domain of RNA polymerase sigma factors"/>
    <property type="match status" value="1"/>
</dbReference>
<dbReference type="InParanoid" id="A0A212QQY5"/>
<name>A0A212QQY5_9CHLR</name>
<dbReference type="InterPro" id="IPR013249">
    <property type="entry name" value="RNA_pol_sigma70_r4_t2"/>
</dbReference>
<evidence type="ECO:0000256" key="4">
    <source>
        <dbReference type="ARBA" id="ARBA00023163"/>
    </source>
</evidence>
<organism evidence="7 8">
    <name type="scientific">Thermoflexus hugenholtzii JAD2</name>
    <dbReference type="NCBI Taxonomy" id="877466"/>
    <lineage>
        <taxon>Bacteria</taxon>
        <taxon>Bacillati</taxon>
        <taxon>Chloroflexota</taxon>
        <taxon>Thermoflexia</taxon>
        <taxon>Thermoflexales</taxon>
        <taxon>Thermoflexaceae</taxon>
        <taxon>Thermoflexus</taxon>
    </lineage>
</organism>
<evidence type="ECO:0000256" key="3">
    <source>
        <dbReference type="ARBA" id="ARBA00023082"/>
    </source>
</evidence>
<dbReference type="Pfam" id="PF04542">
    <property type="entry name" value="Sigma70_r2"/>
    <property type="match status" value="1"/>
</dbReference>
<keyword evidence="8" id="KW-1185">Reference proteome</keyword>
<dbReference type="SUPFAM" id="SSF88659">
    <property type="entry name" value="Sigma3 and sigma4 domains of RNA polymerase sigma factors"/>
    <property type="match status" value="1"/>
</dbReference>
<dbReference type="NCBIfam" id="TIGR02937">
    <property type="entry name" value="sigma70-ECF"/>
    <property type="match status" value="1"/>
</dbReference>
<evidence type="ECO:0000256" key="2">
    <source>
        <dbReference type="ARBA" id="ARBA00023015"/>
    </source>
</evidence>
<accession>A0A212QQY5</accession>
<dbReference type="PANTHER" id="PTHR43133:SF57">
    <property type="entry name" value="RNA POLYMERASE SIGMA-70 FACTOR"/>
    <property type="match status" value="1"/>
</dbReference>
<keyword evidence="2" id="KW-0805">Transcription regulation</keyword>
<dbReference type="InterPro" id="IPR036388">
    <property type="entry name" value="WH-like_DNA-bd_sf"/>
</dbReference>